<organism evidence="2 3">
    <name type="scientific">Hamadaea flava</name>
    <dbReference type="NCBI Taxonomy" id="1742688"/>
    <lineage>
        <taxon>Bacteria</taxon>
        <taxon>Bacillati</taxon>
        <taxon>Actinomycetota</taxon>
        <taxon>Actinomycetes</taxon>
        <taxon>Micromonosporales</taxon>
        <taxon>Micromonosporaceae</taxon>
        <taxon>Hamadaea</taxon>
    </lineage>
</organism>
<sequence>MTKKYLRTVRISAWYDLIVTAGFATPWTYALLHDALSDLGTAVGLGGFPPLDPLQSLYATLMGSVVLIWALLRITRPLPIHGLFDGFARLLFSTWFAYALGHGVSGILWVFLAVEVTFGVLQLAPWVRRVTSCPSSAYGMER</sequence>
<evidence type="ECO:0000256" key="1">
    <source>
        <dbReference type="SAM" id="Phobius"/>
    </source>
</evidence>
<dbReference type="RefSeq" id="WP_253751221.1">
    <property type="nucleotide sequence ID" value="NZ_JAMZDZ010000001.1"/>
</dbReference>
<keyword evidence="3" id="KW-1185">Reference proteome</keyword>
<keyword evidence="1" id="KW-1133">Transmembrane helix</keyword>
<comment type="caution">
    <text evidence="2">The sequence shown here is derived from an EMBL/GenBank/DDBJ whole genome shotgun (WGS) entry which is preliminary data.</text>
</comment>
<name>A0ABV8M0Y6_9ACTN</name>
<proteinExistence type="predicted"/>
<accession>A0ABV8M0Y6</accession>
<dbReference type="EMBL" id="JBHSAY010000029">
    <property type="protein sequence ID" value="MFC4136254.1"/>
    <property type="molecule type" value="Genomic_DNA"/>
</dbReference>
<evidence type="ECO:0000313" key="3">
    <source>
        <dbReference type="Proteomes" id="UP001595816"/>
    </source>
</evidence>
<keyword evidence="1" id="KW-0812">Transmembrane</keyword>
<dbReference type="Proteomes" id="UP001595816">
    <property type="component" value="Unassembled WGS sequence"/>
</dbReference>
<reference evidence="3" key="1">
    <citation type="journal article" date="2019" name="Int. J. Syst. Evol. Microbiol.">
        <title>The Global Catalogue of Microorganisms (GCM) 10K type strain sequencing project: providing services to taxonomists for standard genome sequencing and annotation.</title>
        <authorList>
            <consortium name="The Broad Institute Genomics Platform"/>
            <consortium name="The Broad Institute Genome Sequencing Center for Infectious Disease"/>
            <person name="Wu L."/>
            <person name="Ma J."/>
        </authorList>
    </citation>
    <scope>NUCLEOTIDE SEQUENCE [LARGE SCALE GENOMIC DNA]</scope>
    <source>
        <strain evidence="3">CGMCC 4.7289</strain>
    </source>
</reference>
<feature type="transmembrane region" description="Helical" evidence="1">
    <location>
        <begin position="12"/>
        <end position="32"/>
    </location>
</feature>
<gene>
    <name evidence="2" type="ORF">ACFOZ4_37080</name>
</gene>
<keyword evidence="1" id="KW-0472">Membrane</keyword>
<feature type="transmembrane region" description="Helical" evidence="1">
    <location>
        <begin position="57"/>
        <end position="75"/>
    </location>
</feature>
<evidence type="ECO:0000313" key="2">
    <source>
        <dbReference type="EMBL" id="MFC4136254.1"/>
    </source>
</evidence>
<protein>
    <submittedName>
        <fullName evidence="2">Uncharacterized protein</fullName>
    </submittedName>
</protein>